<dbReference type="EMBL" id="BAEO01000051">
    <property type="protein sequence ID" value="GAC20330.1"/>
    <property type="molecule type" value="Genomic_DNA"/>
</dbReference>
<feature type="domain" description="HTH lysR-type" evidence="5">
    <location>
        <begin position="2"/>
        <end position="59"/>
    </location>
</feature>
<dbReference type="Gene3D" id="3.40.190.290">
    <property type="match status" value="1"/>
</dbReference>
<proteinExistence type="inferred from homology"/>
<keyword evidence="3" id="KW-0238">DNA-binding</keyword>
<keyword evidence="7" id="KW-1185">Reference proteome</keyword>
<dbReference type="Gene3D" id="1.10.10.10">
    <property type="entry name" value="Winged helix-like DNA-binding domain superfamily/Winged helix DNA-binding domain"/>
    <property type="match status" value="1"/>
</dbReference>
<dbReference type="RefSeq" id="WP_007622147.1">
    <property type="nucleotide sequence ID" value="NZ_BAEO01000051.1"/>
</dbReference>
<evidence type="ECO:0000259" key="5">
    <source>
        <dbReference type="PROSITE" id="PS50931"/>
    </source>
</evidence>
<dbReference type="eggNOG" id="COG0583">
    <property type="taxonomic scope" value="Bacteria"/>
</dbReference>
<dbReference type="InterPro" id="IPR036388">
    <property type="entry name" value="WH-like_DNA-bd_sf"/>
</dbReference>
<evidence type="ECO:0000256" key="4">
    <source>
        <dbReference type="ARBA" id="ARBA00023163"/>
    </source>
</evidence>
<evidence type="ECO:0000256" key="1">
    <source>
        <dbReference type="ARBA" id="ARBA00009437"/>
    </source>
</evidence>
<reference evidence="6 7" key="1">
    <citation type="journal article" date="2017" name="Antonie Van Leeuwenhoek">
        <title>Rhizobium rhizosphaerae sp. nov., a novel species isolated from rice rhizosphere.</title>
        <authorList>
            <person name="Zhao J.J."/>
            <person name="Zhang J."/>
            <person name="Zhang R.J."/>
            <person name="Zhang C.W."/>
            <person name="Yin H.Q."/>
            <person name="Zhang X.X."/>
        </authorList>
    </citation>
    <scope>NUCLEOTIDE SEQUENCE [LARGE SCALE GENOMIC DNA]</scope>
    <source>
        <strain evidence="6 7">BSs20135</strain>
    </source>
</reference>
<dbReference type="PANTHER" id="PTHR30419">
    <property type="entry name" value="HTH-TYPE TRANSCRIPTIONAL REGULATOR YBHD"/>
    <property type="match status" value="1"/>
</dbReference>
<gene>
    <name evidence="6" type="ORF">GARC_3372</name>
</gene>
<organism evidence="6 7">
    <name type="scientific">Paraglaciecola arctica BSs20135</name>
    <dbReference type="NCBI Taxonomy" id="493475"/>
    <lineage>
        <taxon>Bacteria</taxon>
        <taxon>Pseudomonadati</taxon>
        <taxon>Pseudomonadota</taxon>
        <taxon>Gammaproteobacteria</taxon>
        <taxon>Alteromonadales</taxon>
        <taxon>Alteromonadaceae</taxon>
        <taxon>Paraglaciecola</taxon>
    </lineage>
</organism>
<dbReference type="CDD" id="cd05466">
    <property type="entry name" value="PBP2_LTTR_substrate"/>
    <property type="match status" value="1"/>
</dbReference>
<dbReference type="AlphaFoldDB" id="K6ZA87"/>
<dbReference type="OrthoDB" id="9775392at2"/>
<sequence>MIEVKPLHYFIAAYEEGSITAAALRCFISQPSITHAIKSLESSLGVILFERSKQGIRPTIEGEKLYKLATDLLLQNQQLEAAFTPNSKVELHLYIQPDINIEQYSDIIETIKHSAPSINLSIVDSVEQSQLAIIDEQLLSSKFQFKRLNQESYKLVVRRDHALANNNKVRLESFKDLEFIERPYCTNRKVFERLTNEKNITITYKGKAIHDLQIQGLVKLGLGVAVIPGSYIQQDHDLKYISIVLDTPITRSIVLAYRKLPNVLIKTIEAIQHRSMALDKVKSSD</sequence>
<dbReference type="Pfam" id="PF03466">
    <property type="entry name" value="LysR_substrate"/>
    <property type="match status" value="1"/>
</dbReference>
<dbReference type="FunFam" id="1.10.10.10:FF:000001">
    <property type="entry name" value="LysR family transcriptional regulator"/>
    <property type="match status" value="1"/>
</dbReference>
<comment type="similarity">
    <text evidence="1">Belongs to the LysR transcriptional regulatory family.</text>
</comment>
<evidence type="ECO:0000256" key="3">
    <source>
        <dbReference type="ARBA" id="ARBA00023125"/>
    </source>
</evidence>
<dbReference type="Pfam" id="PF00126">
    <property type="entry name" value="HTH_1"/>
    <property type="match status" value="1"/>
</dbReference>
<dbReference type="GO" id="GO:0005829">
    <property type="term" value="C:cytosol"/>
    <property type="evidence" value="ECO:0007669"/>
    <property type="project" value="TreeGrafter"/>
</dbReference>
<dbReference type="SUPFAM" id="SSF53850">
    <property type="entry name" value="Periplasmic binding protein-like II"/>
    <property type="match status" value="1"/>
</dbReference>
<dbReference type="PROSITE" id="PS50931">
    <property type="entry name" value="HTH_LYSR"/>
    <property type="match status" value="1"/>
</dbReference>
<dbReference type="InterPro" id="IPR050950">
    <property type="entry name" value="HTH-type_LysR_regulators"/>
</dbReference>
<dbReference type="PRINTS" id="PR00039">
    <property type="entry name" value="HTHLYSR"/>
</dbReference>
<protein>
    <recommendedName>
        <fullName evidence="5">HTH lysR-type domain-containing protein</fullName>
    </recommendedName>
</protein>
<dbReference type="InterPro" id="IPR005119">
    <property type="entry name" value="LysR_subst-bd"/>
</dbReference>
<comment type="caution">
    <text evidence="6">The sequence shown here is derived from an EMBL/GenBank/DDBJ whole genome shotgun (WGS) entry which is preliminary data.</text>
</comment>
<accession>K6ZA87</accession>
<dbReference type="GO" id="GO:0003677">
    <property type="term" value="F:DNA binding"/>
    <property type="evidence" value="ECO:0007669"/>
    <property type="project" value="UniProtKB-KW"/>
</dbReference>
<dbReference type="SUPFAM" id="SSF46785">
    <property type="entry name" value="Winged helix' DNA-binding domain"/>
    <property type="match status" value="1"/>
</dbReference>
<evidence type="ECO:0000313" key="7">
    <source>
        <dbReference type="Proteomes" id="UP000006327"/>
    </source>
</evidence>
<name>K6ZA87_9ALTE</name>
<dbReference type="STRING" id="493475.GARC_3372"/>
<dbReference type="InterPro" id="IPR000847">
    <property type="entry name" value="LysR_HTH_N"/>
</dbReference>
<evidence type="ECO:0000256" key="2">
    <source>
        <dbReference type="ARBA" id="ARBA00023015"/>
    </source>
</evidence>
<dbReference type="Proteomes" id="UP000006327">
    <property type="component" value="Unassembled WGS sequence"/>
</dbReference>
<dbReference type="InterPro" id="IPR036390">
    <property type="entry name" value="WH_DNA-bd_sf"/>
</dbReference>
<dbReference type="GO" id="GO:0003700">
    <property type="term" value="F:DNA-binding transcription factor activity"/>
    <property type="evidence" value="ECO:0007669"/>
    <property type="project" value="InterPro"/>
</dbReference>
<evidence type="ECO:0000313" key="6">
    <source>
        <dbReference type="EMBL" id="GAC20330.1"/>
    </source>
</evidence>
<keyword evidence="4" id="KW-0804">Transcription</keyword>
<keyword evidence="2" id="KW-0805">Transcription regulation</keyword>